<keyword evidence="1" id="KW-0472">Membrane</keyword>
<keyword evidence="1" id="KW-1133">Transmembrane helix</keyword>
<dbReference type="Proteomes" id="UP000199518">
    <property type="component" value="Unassembled WGS sequence"/>
</dbReference>
<evidence type="ECO:0000313" key="2">
    <source>
        <dbReference type="EMBL" id="SFI69648.1"/>
    </source>
</evidence>
<name>A0A1I3KBH0_9PLAN</name>
<keyword evidence="1" id="KW-0812">Transmembrane</keyword>
<feature type="transmembrane region" description="Helical" evidence="1">
    <location>
        <begin position="27"/>
        <end position="42"/>
    </location>
</feature>
<dbReference type="AlphaFoldDB" id="A0A1I3KBH0"/>
<reference evidence="3" key="1">
    <citation type="submission" date="2016-10" db="EMBL/GenBank/DDBJ databases">
        <authorList>
            <person name="Varghese N."/>
            <person name="Submissions S."/>
        </authorList>
    </citation>
    <scope>NUCLEOTIDE SEQUENCE [LARGE SCALE GENOMIC DNA]</scope>
    <source>
        <strain evidence="3">DSM 26348</strain>
    </source>
</reference>
<dbReference type="EMBL" id="FOQD01000011">
    <property type="protein sequence ID" value="SFI69648.1"/>
    <property type="molecule type" value="Genomic_DNA"/>
</dbReference>
<gene>
    <name evidence="2" type="ORF">SAMN05421753_111172</name>
</gene>
<keyword evidence="3" id="KW-1185">Reference proteome</keyword>
<protein>
    <submittedName>
        <fullName evidence="2">Uncharacterized protein</fullName>
    </submittedName>
</protein>
<organism evidence="2 3">
    <name type="scientific">Planctomicrobium piriforme</name>
    <dbReference type="NCBI Taxonomy" id="1576369"/>
    <lineage>
        <taxon>Bacteria</taxon>
        <taxon>Pseudomonadati</taxon>
        <taxon>Planctomycetota</taxon>
        <taxon>Planctomycetia</taxon>
        <taxon>Planctomycetales</taxon>
        <taxon>Planctomycetaceae</taxon>
        <taxon>Planctomicrobium</taxon>
    </lineage>
</organism>
<proteinExistence type="predicted"/>
<evidence type="ECO:0000256" key="1">
    <source>
        <dbReference type="SAM" id="Phobius"/>
    </source>
</evidence>
<feature type="transmembrane region" description="Helical" evidence="1">
    <location>
        <begin position="49"/>
        <end position="68"/>
    </location>
</feature>
<feature type="transmembrane region" description="Helical" evidence="1">
    <location>
        <begin position="88"/>
        <end position="110"/>
    </location>
</feature>
<evidence type="ECO:0000313" key="3">
    <source>
        <dbReference type="Proteomes" id="UP000199518"/>
    </source>
</evidence>
<dbReference type="RefSeq" id="WP_092051652.1">
    <property type="nucleotide sequence ID" value="NZ_FOQD01000011.1"/>
</dbReference>
<sequence length="133" mass="14176">MKTLIIVALGVAAYVGASQIGGPVAVYIYVVPFAALTLVSVFNRSWKPVLAAVGAVAPIAILHCYFLWDVWIRLPREGGGANIGLGILLMLLPIIYSVTTFLTWIACGLWQSKSAVESPSDFPNGSGEAMRPK</sequence>
<accession>A0A1I3KBH0</accession>